<dbReference type="Proteomes" id="UP001165136">
    <property type="component" value="Unassembled WGS sequence"/>
</dbReference>
<dbReference type="AlphaFoldDB" id="A0A9W6R1J8"/>
<sequence>MVQASFHRTAKRAVSRGRLHEFSSRIHELRHGWNCALVDPPKVGESQSKLNGAGVSTYGETGVRYICDFMTPSMTLIVGRTKTAEDFAATTLSAESPGVTTHRVDGADIDVEDHTYPNGRAEQTVQILDHDRYAFVSLQLETKPGSDLPEGWDTQDTAQLLADLVRSQRGD</sequence>
<accession>A0A9W6R1J8</accession>
<keyword evidence="2" id="KW-1185">Reference proteome</keyword>
<gene>
    <name evidence="1" type="ORF">Atai01_42270</name>
</gene>
<dbReference type="EMBL" id="BSTI01000008">
    <property type="protein sequence ID" value="GLY67608.1"/>
    <property type="molecule type" value="Genomic_DNA"/>
</dbReference>
<proteinExistence type="predicted"/>
<evidence type="ECO:0000313" key="1">
    <source>
        <dbReference type="EMBL" id="GLY67608.1"/>
    </source>
</evidence>
<name>A0A9W6R1J8_9PSEU</name>
<protein>
    <submittedName>
        <fullName evidence="1">Uncharacterized protein</fullName>
    </submittedName>
</protein>
<comment type="caution">
    <text evidence="1">The sequence shown here is derived from an EMBL/GenBank/DDBJ whole genome shotgun (WGS) entry which is preliminary data.</text>
</comment>
<organism evidence="1 2">
    <name type="scientific">Amycolatopsis taiwanensis</name>
    <dbReference type="NCBI Taxonomy" id="342230"/>
    <lineage>
        <taxon>Bacteria</taxon>
        <taxon>Bacillati</taxon>
        <taxon>Actinomycetota</taxon>
        <taxon>Actinomycetes</taxon>
        <taxon>Pseudonocardiales</taxon>
        <taxon>Pseudonocardiaceae</taxon>
        <taxon>Amycolatopsis</taxon>
    </lineage>
</organism>
<evidence type="ECO:0000313" key="2">
    <source>
        <dbReference type="Proteomes" id="UP001165136"/>
    </source>
</evidence>
<reference evidence="1" key="1">
    <citation type="submission" date="2023-03" db="EMBL/GenBank/DDBJ databases">
        <title>Amycolatopsis taiwanensis NBRC 103393.</title>
        <authorList>
            <person name="Ichikawa N."/>
            <person name="Sato H."/>
            <person name="Tonouchi N."/>
        </authorList>
    </citation>
    <scope>NUCLEOTIDE SEQUENCE</scope>
    <source>
        <strain evidence="1">NBRC 103393</strain>
    </source>
</reference>